<dbReference type="InterPro" id="IPR005828">
    <property type="entry name" value="MFS_sugar_transport-like"/>
</dbReference>
<keyword evidence="4 5" id="KW-0472">Membrane</keyword>
<comment type="subcellular location">
    <subcellularLocation>
        <location evidence="1">Membrane</location>
    </subcellularLocation>
</comment>
<comment type="caution">
    <text evidence="6">The sequence shown here is derived from an EMBL/GenBank/DDBJ whole genome shotgun (WGS) entry which is preliminary data.</text>
</comment>
<evidence type="ECO:0000256" key="2">
    <source>
        <dbReference type="ARBA" id="ARBA00022692"/>
    </source>
</evidence>
<evidence type="ECO:0000256" key="1">
    <source>
        <dbReference type="ARBA" id="ARBA00004370"/>
    </source>
</evidence>
<evidence type="ECO:0000313" key="6">
    <source>
        <dbReference type="EMBL" id="KAF5858940.1"/>
    </source>
</evidence>
<accession>A0A8H6A1K6</accession>
<evidence type="ECO:0008006" key="8">
    <source>
        <dbReference type="Google" id="ProtNLM"/>
    </source>
</evidence>
<dbReference type="InterPro" id="IPR036259">
    <property type="entry name" value="MFS_trans_sf"/>
</dbReference>
<feature type="transmembrane region" description="Helical" evidence="5">
    <location>
        <begin position="166"/>
        <end position="188"/>
    </location>
</feature>
<protein>
    <recommendedName>
        <fullName evidence="8">Major facilitator superfamily (MFS) profile domain-containing protein</fullName>
    </recommendedName>
</protein>
<dbReference type="Pfam" id="PF00083">
    <property type="entry name" value="Sugar_tr"/>
    <property type="match status" value="1"/>
</dbReference>
<sequence>MNVNMSKAGENFLDQSDDYYEESLPAADELPLPPDFLWALLYARALPDPPADSDCYIRTKAQEERGMAEVFVDLQGSGSIQVYLRLNFLAGNPFIRTIITTHDTMPLVAEELASTWPIVHAFTFGTYFFQQAGLSDSFKIKVITASIQIGTVLVLVTIIDRLGRRYLACGGTTISWAACLAIGIIGVVPKGNPSTYVFVFLPTFRMLAWPQTVQRGGGILGRSHPSACDHIPLALVLL</sequence>
<dbReference type="SUPFAM" id="SSF103473">
    <property type="entry name" value="MFS general substrate transporter"/>
    <property type="match status" value="1"/>
</dbReference>
<dbReference type="GO" id="GO:0022857">
    <property type="term" value="F:transmembrane transporter activity"/>
    <property type="evidence" value="ECO:0007669"/>
    <property type="project" value="InterPro"/>
</dbReference>
<evidence type="ECO:0000256" key="4">
    <source>
        <dbReference type="ARBA" id="ARBA00023136"/>
    </source>
</evidence>
<dbReference type="Proteomes" id="UP000541154">
    <property type="component" value="Unassembled WGS sequence"/>
</dbReference>
<feature type="transmembrane region" description="Helical" evidence="5">
    <location>
        <begin position="140"/>
        <end position="159"/>
    </location>
</feature>
<organism evidence="6 7">
    <name type="scientific">Petromyces alliaceus</name>
    <name type="common">Aspergillus alliaceus</name>
    <dbReference type="NCBI Taxonomy" id="209559"/>
    <lineage>
        <taxon>Eukaryota</taxon>
        <taxon>Fungi</taxon>
        <taxon>Dikarya</taxon>
        <taxon>Ascomycota</taxon>
        <taxon>Pezizomycotina</taxon>
        <taxon>Eurotiomycetes</taxon>
        <taxon>Eurotiomycetidae</taxon>
        <taxon>Eurotiales</taxon>
        <taxon>Aspergillaceae</taxon>
        <taxon>Aspergillus</taxon>
        <taxon>Aspergillus subgen. Circumdati</taxon>
    </lineage>
</organism>
<dbReference type="EMBL" id="SPNV01000184">
    <property type="protein sequence ID" value="KAF5858940.1"/>
    <property type="molecule type" value="Genomic_DNA"/>
</dbReference>
<keyword evidence="3 5" id="KW-1133">Transmembrane helix</keyword>
<evidence type="ECO:0000256" key="3">
    <source>
        <dbReference type="ARBA" id="ARBA00022989"/>
    </source>
</evidence>
<keyword evidence="7" id="KW-1185">Reference proteome</keyword>
<dbReference type="AlphaFoldDB" id="A0A8H6A1K6"/>
<proteinExistence type="predicted"/>
<gene>
    <name evidence="6" type="ORF">ETB97_003543</name>
</gene>
<name>A0A8H6A1K6_PETAA</name>
<dbReference type="Gene3D" id="1.20.1250.20">
    <property type="entry name" value="MFS general substrate transporter like domains"/>
    <property type="match status" value="1"/>
</dbReference>
<evidence type="ECO:0000313" key="7">
    <source>
        <dbReference type="Proteomes" id="UP000541154"/>
    </source>
</evidence>
<dbReference type="GO" id="GO:0016020">
    <property type="term" value="C:membrane"/>
    <property type="evidence" value="ECO:0007669"/>
    <property type="project" value="UniProtKB-SubCell"/>
</dbReference>
<reference evidence="6 7" key="1">
    <citation type="submission" date="2019-04" db="EMBL/GenBank/DDBJ databases">
        <title>Aspergillus burnettii sp. nov., novel species from soil in southeast Queensland.</title>
        <authorList>
            <person name="Gilchrist C.L.M."/>
            <person name="Pitt J.I."/>
            <person name="Lange L."/>
            <person name="Lacey H.J."/>
            <person name="Vuong D."/>
            <person name="Midgley D.J."/>
            <person name="Greenfield P."/>
            <person name="Bradbury M."/>
            <person name="Lacey E."/>
            <person name="Busk P.K."/>
            <person name="Pilgaard B."/>
            <person name="Chooi Y.H."/>
            <person name="Piggott A.M."/>
        </authorList>
    </citation>
    <scope>NUCLEOTIDE SEQUENCE [LARGE SCALE GENOMIC DNA]</scope>
    <source>
        <strain evidence="6 7">FRR 5400</strain>
    </source>
</reference>
<evidence type="ECO:0000256" key="5">
    <source>
        <dbReference type="SAM" id="Phobius"/>
    </source>
</evidence>
<keyword evidence="2 5" id="KW-0812">Transmembrane</keyword>